<evidence type="ECO:0000313" key="3">
    <source>
        <dbReference type="Proteomes" id="UP000002051"/>
    </source>
</evidence>
<dbReference type="Proteomes" id="UP000002051">
    <property type="component" value="Chromosome 2"/>
</dbReference>
<keyword evidence="3" id="KW-1185">Reference proteome</keyword>
<dbReference type="AlphaFoldDB" id="A0A072VE75"/>
<proteinExistence type="predicted"/>
<protein>
    <submittedName>
        <fullName evidence="1 2">Uncharacterized protein</fullName>
    </submittedName>
</protein>
<organism evidence="1 3">
    <name type="scientific">Medicago truncatula</name>
    <name type="common">Barrel medic</name>
    <name type="synonym">Medicago tribuloides</name>
    <dbReference type="NCBI Taxonomy" id="3880"/>
    <lineage>
        <taxon>Eukaryota</taxon>
        <taxon>Viridiplantae</taxon>
        <taxon>Streptophyta</taxon>
        <taxon>Embryophyta</taxon>
        <taxon>Tracheophyta</taxon>
        <taxon>Spermatophyta</taxon>
        <taxon>Magnoliopsida</taxon>
        <taxon>eudicotyledons</taxon>
        <taxon>Gunneridae</taxon>
        <taxon>Pentapetalae</taxon>
        <taxon>rosids</taxon>
        <taxon>fabids</taxon>
        <taxon>Fabales</taxon>
        <taxon>Fabaceae</taxon>
        <taxon>Papilionoideae</taxon>
        <taxon>50 kb inversion clade</taxon>
        <taxon>NPAAA clade</taxon>
        <taxon>Hologalegina</taxon>
        <taxon>IRL clade</taxon>
        <taxon>Trifolieae</taxon>
        <taxon>Medicago</taxon>
    </lineage>
</organism>
<name>A0A072VE75_MEDTR</name>
<reference evidence="1 3" key="2">
    <citation type="journal article" date="2014" name="BMC Genomics">
        <title>An improved genome release (version Mt4.0) for the model legume Medicago truncatula.</title>
        <authorList>
            <person name="Tang H."/>
            <person name="Krishnakumar V."/>
            <person name="Bidwell S."/>
            <person name="Rosen B."/>
            <person name="Chan A."/>
            <person name="Zhou S."/>
            <person name="Gentzbittel L."/>
            <person name="Childs K.L."/>
            <person name="Yandell M."/>
            <person name="Gundlach H."/>
            <person name="Mayer K.F."/>
            <person name="Schwartz D.C."/>
            <person name="Town C.D."/>
        </authorList>
    </citation>
    <scope>GENOME REANNOTATION</scope>
    <source>
        <strain evidence="1">A17</strain>
        <strain evidence="2 3">cv. Jemalong A17</strain>
    </source>
</reference>
<evidence type="ECO:0000313" key="1">
    <source>
        <dbReference type="EMBL" id="KEH36460.1"/>
    </source>
</evidence>
<sequence>MKCADIIQLFLLKNKISIKFKKGKINYKRKGETSNWKTQEQNLVSRICALLVSIAARTTQSSSSNWKKDETTWRYTHVVQSQMASQSRVNRFHTVNRLLFPSLRIAGTTDVLR</sequence>
<reference evidence="1 3" key="1">
    <citation type="journal article" date="2011" name="Nature">
        <title>The Medicago genome provides insight into the evolution of rhizobial symbioses.</title>
        <authorList>
            <person name="Young N.D."/>
            <person name="Debelle F."/>
            <person name="Oldroyd G.E."/>
            <person name="Geurts R."/>
            <person name="Cannon S.B."/>
            <person name="Udvardi M.K."/>
            <person name="Benedito V.A."/>
            <person name="Mayer K.F."/>
            <person name="Gouzy J."/>
            <person name="Schoof H."/>
            <person name="Van de Peer Y."/>
            <person name="Proost S."/>
            <person name="Cook D.R."/>
            <person name="Meyers B.C."/>
            <person name="Spannagl M."/>
            <person name="Cheung F."/>
            <person name="De Mita S."/>
            <person name="Krishnakumar V."/>
            <person name="Gundlach H."/>
            <person name="Zhou S."/>
            <person name="Mudge J."/>
            <person name="Bharti A.K."/>
            <person name="Murray J.D."/>
            <person name="Naoumkina M.A."/>
            <person name="Rosen B."/>
            <person name="Silverstein K.A."/>
            <person name="Tang H."/>
            <person name="Rombauts S."/>
            <person name="Zhao P.X."/>
            <person name="Zhou P."/>
            <person name="Barbe V."/>
            <person name="Bardou P."/>
            <person name="Bechner M."/>
            <person name="Bellec A."/>
            <person name="Berger A."/>
            <person name="Berges H."/>
            <person name="Bidwell S."/>
            <person name="Bisseling T."/>
            <person name="Choisne N."/>
            <person name="Couloux A."/>
            <person name="Denny R."/>
            <person name="Deshpande S."/>
            <person name="Dai X."/>
            <person name="Doyle J.J."/>
            <person name="Dudez A.M."/>
            <person name="Farmer A.D."/>
            <person name="Fouteau S."/>
            <person name="Franken C."/>
            <person name="Gibelin C."/>
            <person name="Gish J."/>
            <person name="Goldstein S."/>
            <person name="Gonzalez A.J."/>
            <person name="Green P.J."/>
            <person name="Hallab A."/>
            <person name="Hartog M."/>
            <person name="Hua A."/>
            <person name="Humphray S.J."/>
            <person name="Jeong D.H."/>
            <person name="Jing Y."/>
            <person name="Jocker A."/>
            <person name="Kenton S.M."/>
            <person name="Kim D.J."/>
            <person name="Klee K."/>
            <person name="Lai H."/>
            <person name="Lang C."/>
            <person name="Lin S."/>
            <person name="Macmil S.L."/>
            <person name="Magdelenat G."/>
            <person name="Matthews L."/>
            <person name="McCorrison J."/>
            <person name="Monaghan E.L."/>
            <person name="Mun J.H."/>
            <person name="Najar F.Z."/>
            <person name="Nicholson C."/>
            <person name="Noirot C."/>
            <person name="O'Bleness M."/>
            <person name="Paule C.R."/>
            <person name="Poulain J."/>
            <person name="Prion F."/>
            <person name="Qin B."/>
            <person name="Qu C."/>
            <person name="Retzel E.F."/>
            <person name="Riddle C."/>
            <person name="Sallet E."/>
            <person name="Samain S."/>
            <person name="Samson N."/>
            <person name="Sanders I."/>
            <person name="Saurat O."/>
            <person name="Scarpelli C."/>
            <person name="Schiex T."/>
            <person name="Segurens B."/>
            <person name="Severin A.J."/>
            <person name="Sherrier D.J."/>
            <person name="Shi R."/>
            <person name="Sims S."/>
            <person name="Singer S.R."/>
            <person name="Sinharoy S."/>
            <person name="Sterck L."/>
            <person name="Viollet A."/>
            <person name="Wang B.B."/>
            <person name="Wang K."/>
            <person name="Wang M."/>
            <person name="Wang X."/>
            <person name="Warfsmann J."/>
            <person name="Weissenbach J."/>
            <person name="White D.D."/>
            <person name="White J.D."/>
            <person name="Wiley G.B."/>
            <person name="Wincker P."/>
            <person name="Xing Y."/>
            <person name="Yang L."/>
            <person name="Yao Z."/>
            <person name="Ying F."/>
            <person name="Zhai J."/>
            <person name="Zhou L."/>
            <person name="Zuber A."/>
            <person name="Denarie J."/>
            <person name="Dixon R.A."/>
            <person name="May G.D."/>
            <person name="Schwartz D.C."/>
            <person name="Rogers J."/>
            <person name="Quetier F."/>
            <person name="Town C.D."/>
            <person name="Roe B.A."/>
        </authorList>
    </citation>
    <scope>NUCLEOTIDE SEQUENCE [LARGE SCALE GENOMIC DNA]</scope>
    <source>
        <strain evidence="1">A17</strain>
        <strain evidence="2 3">cv. Jemalong A17</strain>
    </source>
</reference>
<accession>A0A072VE75</accession>
<dbReference type="EnsemblPlants" id="KEH36460">
    <property type="protein sequence ID" value="KEH36460"/>
    <property type="gene ID" value="MTR_2g010015"/>
</dbReference>
<dbReference type="HOGENOM" id="CLU_2137170_0_0_1"/>
<reference evidence="2" key="3">
    <citation type="submission" date="2015-04" db="UniProtKB">
        <authorList>
            <consortium name="EnsemblPlants"/>
        </authorList>
    </citation>
    <scope>IDENTIFICATION</scope>
    <source>
        <strain evidence="2">cv. Jemalong A17</strain>
    </source>
</reference>
<gene>
    <name evidence="1" type="ordered locus">MTR_2g010015</name>
</gene>
<evidence type="ECO:0000313" key="2">
    <source>
        <dbReference type="EnsemblPlants" id="KEH36460"/>
    </source>
</evidence>
<dbReference type="EMBL" id="CM001218">
    <property type="protein sequence ID" value="KEH36460.1"/>
    <property type="molecule type" value="Genomic_DNA"/>
</dbReference>